<dbReference type="EMBL" id="JAFEKC020000009">
    <property type="protein sequence ID" value="KAK0512731.1"/>
    <property type="molecule type" value="Genomic_DNA"/>
</dbReference>
<evidence type="ECO:0000313" key="2">
    <source>
        <dbReference type="EMBL" id="KAK0512731.1"/>
    </source>
</evidence>
<comment type="caution">
    <text evidence="2">The sequence shown here is derived from an EMBL/GenBank/DDBJ whole genome shotgun (WGS) entry which is preliminary data.</text>
</comment>
<proteinExistence type="predicted"/>
<feature type="signal peptide" evidence="1">
    <location>
        <begin position="1"/>
        <end position="26"/>
    </location>
</feature>
<protein>
    <submittedName>
        <fullName evidence="2">Uncharacterized protein</fullName>
    </submittedName>
</protein>
<feature type="chain" id="PRO_5041356089" evidence="1">
    <location>
        <begin position="27"/>
        <end position="190"/>
    </location>
</feature>
<evidence type="ECO:0000313" key="3">
    <source>
        <dbReference type="Proteomes" id="UP001166286"/>
    </source>
</evidence>
<sequence length="190" mass="20961">MSSTATTTRGLLWLAVSFQLLAISWALTPPIEIYSNGNTLTNSSTDRPFSLKAQANFSTVANKTTLLLSTAPTRFTRFKEAIAYFEVLDLLYDAQYDIMQEMAATYPSQDQSVGQRAWMSDNVHLSISSYNNRIVHSVCGLYLVAMIKLWGSEYGFYEADFQLLGTLGAARLPEIIGFGQINSVGGTVET</sequence>
<accession>A0AA39R2B1</accession>
<organism evidence="2 3">
    <name type="scientific">Cladonia borealis</name>
    <dbReference type="NCBI Taxonomy" id="184061"/>
    <lineage>
        <taxon>Eukaryota</taxon>
        <taxon>Fungi</taxon>
        <taxon>Dikarya</taxon>
        <taxon>Ascomycota</taxon>
        <taxon>Pezizomycotina</taxon>
        <taxon>Lecanoromycetes</taxon>
        <taxon>OSLEUM clade</taxon>
        <taxon>Lecanoromycetidae</taxon>
        <taxon>Lecanorales</taxon>
        <taxon>Lecanorineae</taxon>
        <taxon>Cladoniaceae</taxon>
        <taxon>Cladonia</taxon>
    </lineage>
</organism>
<keyword evidence="1" id="KW-0732">Signal</keyword>
<keyword evidence="3" id="KW-1185">Reference proteome</keyword>
<evidence type="ECO:0000256" key="1">
    <source>
        <dbReference type="SAM" id="SignalP"/>
    </source>
</evidence>
<dbReference type="Proteomes" id="UP001166286">
    <property type="component" value="Unassembled WGS sequence"/>
</dbReference>
<name>A0AA39R2B1_9LECA</name>
<dbReference type="AlphaFoldDB" id="A0AA39R2B1"/>
<reference evidence="2" key="1">
    <citation type="submission" date="2023-03" db="EMBL/GenBank/DDBJ databases">
        <title>Complete genome of Cladonia borealis.</title>
        <authorList>
            <person name="Park H."/>
        </authorList>
    </citation>
    <scope>NUCLEOTIDE SEQUENCE</scope>
    <source>
        <strain evidence="2">ANT050790</strain>
    </source>
</reference>
<gene>
    <name evidence="2" type="ORF">JMJ35_004748</name>
</gene>